<dbReference type="PANTHER" id="PTHR31684">
    <property type="entry name" value="COILED-COIL DOMAIN-CONTAINING PROTEIN 43"/>
    <property type="match status" value="1"/>
</dbReference>
<name>A0A8H7PV55_MORIS</name>
<reference evidence="2" key="1">
    <citation type="submission" date="2020-12" db="EMBL/GenBank/DDBJ databases">
        <title>Metabolic potential, ecology and presence of endohyphal bacteria is reflected in genomic diversity of Mucoromycotina.</title>
        <authorList>
            <person name="Muszewska A."/>
            <person name="Okrasinska A."/>
            <person name="Steczkiewicz K."/>
            <person name="Drgas O."/>
            <person name="Orlowska M."/>
            <person name="Perlinska-Lenart U."/>
            <person name="Aleksandrzak-Piekarczyk T."/>
            <person name="Szatraj K."/>
            <person name="Zielenkiewicz U."/>
            <person name="Pilsyk S."/>
            <person name="Malc E."/>
            <person name="Mieczkowski P."/>
            <person name="Kruszewska J.S."/>
            <person name="Biernat P."/>
            <person name="Pawlowska J."/>
        </authorList>
    </citation>
    <scope>NUCLEOTIDE SEQUENCE</scope>
    <source>
        <strain evidence="2">WA0000067209</strain>
    </source>
</reference>
<evidence type="ECO:0000313" key="3">
    <source>
        <dbReference type="Proteomes" id="UP000654370"/>
    </source>
</evidence>
<gene>
    <name evidence="2" type="ORF">INT43_008467</name>
</gene>
<feature type="compositionally biased region" description="Basic residues" evidence="1">
    <location>
        <begin position="132"/>
        <end position="142"/>
    </location>
</feature>
<dbReference type="PANTHER" id="PTHR31684:SF2">
    <property type="entry name" value="COILED-COIL DOMAIN-CONTAINING PROTEIN 43"/>
    <property type="match status" value="1"/>
</dbReference>
<dbReference type="Proteomes" id="UP000654370">
    <property type="component" value="Unassembled WGS sequence"/>
</dbReference>
<feature type="region of interest" description="Disordered" evidence="1">
    <location>
        <begin position="73"/>
        <end position="142"/>
    </location>
</feature>
<dbReference type="AlphaFoldDB" id="A0A8H7PV55"/>
<evidence type="ECO:0000256" key="1">
    <source>
        <dbReference type="SAM" id="MobiDB-lite"/>
    </source>
</evidence>
<feature type="compositionally biased region" description="Basic and acidic residues" evidence="1">
    <location>
        <begin position="92"/>
        <end position="131"/>
    </location>
</feature>
<evidence type="ECO:0000313" key="2">
    <source>
        <dbReference type="EMBL" id="KAG2180887.1"/>
    </source>
</evidence>
<feature type="region of interest" description="Disordered" evidence="1">
    <location>
        <begin position="1"/>
        <end position="27"/>
    </location>
</feature>
<dbReference type="InterPro" id="IPR037666">
    <property type="entry name" value="CCDC43"/>
</dbReference>
<comment type="caution">
    <text evidence="2">The sequence shown here is derived from an EMBL/GenBank/DDBJ whole genome shotgun (WGS) entry which is preliminary data.</text>
</comment>
<proteinExistence type="predicted"/>
<sequence>MVIEREKNSLAAGIPNTYGDDTKEPLTMSRRMAPKQMTKEERARRERLMREYGYDLEDVVEGANGETEIVYKDRSKKASAEDPLLMSNRNADIIKEKEKNRREMMKQQSEMEKERNKQQQEKQKLDKEKEKRRTMKKEKRRM</sequence>
<organism evidence="2 3">
    <name type="scientific">Mortierella isabellina</name>
    <name type="common">Filamentous fungus</name>
    <name type="synonym">Umbelopsis isabellina</name>
    <dbReference type="NCBI Taxonomy" id="91625"/>
    <lineage>
        <taxon>Eukaryota</taxon>
        <taxon>Fungi</taxon>
        <taxon>Fungi incertae sedis</taxon>
        <taxon>Mucoromycota</taxon>
        <taxon>Mucoromycotina</taxon>
        <taxon>Umbelopsidomycetes</taxon>
        <taxon>Umbelopsidales</taxon>
        <taxon>Umbelopsidaceae</taxon>
        <taxon>Umbelopsis</taxon>
    </lineage>
</organism>
<accession>A0A8H7PV55</accession>
<keyword evidence="3" id="KW-1185">Reference proteome</keyword>
<dbReference type="EMBL" id="JAEPQZ010000005">
    <property type="protein sequence ID" value="KAG2180887.1"/>
    <property type="molecule type" value="Genomic_DNA"/>
</dbReference>
<protein>
    <submittedName>
        <fullName evidence="2">Uncharacterized protein</fullName>
    </submittedName>
</protein>
<dbReference type="OrthoDB" id="18679at2759"/>